<sequence length="186" mass="20942">MKSITKALAKGTLGTVAAGAMVMGMATPAAAQHHRDRDRGGISAGEVIAGAVVLGGLAAILSSGNNDRYDRYDRRDYRGSYRGGYDNGRYAVEQCVREVERYAQRRTGSRAEVYEIRDVDRERRGFEVDGRIAVRDNRRYRNDRRGWGRGDYRRGYRNDGWDEGRFSCDIRNGRVVDIDIDGIRGL</sequence>
<feature type="chain" id="PRO_5018965608" evidence="2">
    <location>
        <begin position="32"/>
        <end position="186"/>
    </location>
</feature>
<name>A0A418NX36_9SPHN</name>
<proteinExistence type="predicted"/>
<dbReference type="RefSeq" id="WP_119584462.1">
    <property type="nucleotide sequence ID" value="NZ_CAWODQ010000001.1"/>
</dbReference>
<evidence type="ECO:0000313" key="3">
    <source>
        <dbReference type="EMBL" id="RIV89182.1"/>
    </source>
</evidence>
<feature type="transmembrane region" description="Helical" evidence="1">
    <location>
        <begin position="41"/>
        <end position="61"/>
    </location>
</feature>
<evidence type="ECO:0000313" key="4">
    <source>
        <dbReference type="Proteomes" id="UP000286576"/>
    </source>
</evidence>
<dbReference type="AlphaFoldDB" id="A0A418NX36"/>
<keyword evidence="4" id="KW-1185">Reference proteome</keyword>
<keyword evidence="1" id="KW-1133">Transmembrane helix</keyword>
<keyword evidence="1" id="KW-0812">Transmembrane</keyword>
<accession>A0A418NX36</accession>
<feature type="signal peptide" evidence="2">
    <location>
        <begin position="1"/>
        <end position="31"/>
    </location>
</feature>
<organism evidence="3 4">
    <name type="scientific">Aurantiacibacter zhengii</name>
    <dbReference type="NCBI Taxonomy" id="2307003"/>
    <lineage>
        <taxon>Bacteria</taxon>
        <taxon>Pseudomonadati</taxon>
        <taxon>Pseudomonadota</taxon>
        <taxon>Alphaproteobacteria</taxon>
        <taxon>Sphingomonadales</taxon>
        <taxon>Erythrobacteraceae</taxon>
        <taxon>Aurantiacibacter</taxon>
    </lineage>
</organism>
<keyword evidence="2" id="KW-0732">Signal</keyword>
<evidence type="ECO:0000256" key="2">
    <source>
        <dbReference type="SAM" id="SignalP"/>
    </source>
</evidence>
<dbReference type="Proteomes" id="UP000286576">
    <property type="component" value="Unassembled WGS sequence"/>
</dbReference>
<comment type="caution">
    <text evidence="3">The sequence shown here is derived from an EMBL/GenBank/DDBJ whole genome shotgun (WGS) entry which is preliminary data.</text>
</comment>
<reference evidence="3 4" key="1">
    <citation type="submission" date="2018-08" db="EMBL/GenBank/DDBJ databases">
        <title>Erythrobacter zhengii sp.nov., a bacterium isolated from deep-sea sediment.</title>
        <authorList>
            <person name="Fang C."/>
            <person name="Wu Y.-H."/>
            <person name="Sun C."/>
            <person name="Wang H."/>
            <person name="Cheng H."/>
            <person name="Meng F.-X."/>
            <person name="Wang C.-S."/>
            <person name="Xu X.-W."/>
        </authorList>
    </citation>
    <scope>NUCLEOTIDE SEQUENCE [LARGE SCALE GENOMIC DNA]</scope>
    <source>
        <strain evidence="3 4">V18</strain>
    </source>
</reference>
<dbReference type="EMBL" id="QXFL01000001">
    <property type="protein sequence ID" value="RIV89182.1"/>
    <property type="molecule type" value="Genomic_DNA"/>
</dbReference>
<protein>
    <submittedName>
        <fullName evidence="3">Uncharacterized protein</fullName>
    </submittedName>
</protein>
<evidence type="ECO:0000256" key="1">
    <source>
        <dbReference type="SAM" id="Phobius"/>
    </source>
</evidence>
<keyword evidence="1" id="KW-0472">Membrane</keyword>
<dbReference type="OrthoDB" id="7452714at2"/>
<gene>
    <name evidence="3" type="ORF">D2V07_02805</name>
</gene>